<dbReference type="InterPro" id="IPR002797">
    <property type="entry name" value="Polysacc_synth"/>
</dbReference>
<sequence length="564" mass="62126">MGVFLIPRVKLANGFHDIISLLYEIEEGNRMTSQSFGMKNYMKGALLLTVAALLVKILSAIYRVPYQNLVGDQGFYVYQQVYPFISFFVVWTSSGFAVAISKMLADIEGRGGTYGEKRSVSRIIFYYLTALALIFFCLLFFGAQPLANLMEDPQLAGLLKVGSFITLCMPLLAVLKGNFQSESKMQPVAYAQVFEQMVRVAIILVGTIVLLQYTQSVYAAGKMAMLGTVVGEIAGIVLLLYFLKRQYQPTGEIANVKVWPILKEVTIYSIAISMSALLLLCFQLVDSFTIYKMLVHSGMNTLEAMEVKGIYDRGQPLVQLGIVIATSLSLAIVPLVALKANQPNGRGAKPFIQLTFRSSLIFGVAAALGLILVMPYVNQMLFKTDAYSNVLKLYSFQIVPLSIILTFTAILQGYSKLKGPAVFLGVGIVLKYIGNIIFIPRYDVMGAAIASNIGLIFTAAALIVYLKKLTSISLANRTFYKKLSIACLIMIVVVQGAVYSLNSLFTGLFSRFDALIYSGVLVMLGAGAFITAVAKMRVLTEKDWFLIPLGRRMAAYQLMLNRKK</sequence>
<dbReference type="PANTHER" id="PTHR30250:SF29">
    <property type="entry name" value="POLYSACCHARIDE BIOSYNTHESIS PROTEIN C-TERMINAL DOMAIN-CONTAINING PROTEIN"/>
    <property type="match status" value="1"/>
</dbReference>
<organism evidence="7 8">
    <name type="scientific">Solibacillus isronensis B3W22</name>
    <dbReference type="NCBI Taxonomy" id="1224748"/>
    <lineage>
        <taxon>Bacteria</taxon>
        <taxon>Bacillati</taxon>
        <taxon>Bacillota</taxon>
        <taxon>Bacilli</taxon>
        <taxon>Bacillales</taxon>
        <taxon>Caryophanaceae</taxon>
        <taxon>Solibacillus</taxon>
    </lineage>
</organism>
<feature type="transmembrane region" description="Helical" evidence="6">
    <location>
        <begin position="155"/>
        <end position="175"/>
    </location>
</feature>
<feature type="transmembrane region" description="Helical" evidence="6">
    <location>
        <begin position="265"/>
        <end position="285"/>
    </location>
</feature>
<feature type="transmembrane region" description="Helical" evidence="6">
    <location>
        <begin position="515"/>
        <end position="534"/>
    </location>
</feature>
<feature type="transmembrane region" description="Helical" evidence="6">
    <location>
        <begin position="45"/>
        <end position="64"/>
    </location>
</feature>
<dbReference type="GO" id="GO:0051301">
    <property type="term" value="P:cell division"/>
    <property type="evidence" value="ECO:0007669"/>
    <property type="project" value="UniProtKB-KW"/>
</dbReference>
<feature type="transmembrane region" description="Helical" evidence="6">
    <location>
        <begin position="317"/>
        <end position="338"/>
    </location>
</feature>
<evidence type="ECO:0000256" key="2">
    <source>
        <dbReference type="ARBA" id="ARBA00022475"/>
    </source>
</evidence>
<dbReference type="GO" id="GO:0005886">
    <property type="term" value="C:plasma membrane"/>
    <property type="evidence" value="ECO:0007669"/>
    <property type="project" value="UniProtKB-SubCell"/>
</dbReference>
<evidence type="ECO:0000256" key="1">
    <source>
        <dbReference type="ARBA" id="ARBA00004651"/>
    </source>
</evidence>
<evidence type="ECO:0000256" key="4">
    <source>
        <dbReference type="ARBA" id="ARBA00022989"/>
    </source>
</evidence>
<dbReference type="PIRSF" id="PIRSF038958">
    <property type="entry name" value="PG_synth_SpoVB"/>
    <property type="match status" value="1"/>
</dbReference>
<keyword evidence="3 6" id="KW-0812">Transmembrane</keyword>
<feature type="transmembrane region" description="Helical" evidence="6">
    <location>
        <begin position="397"/>
        <end position="414"/>
    </location>
</feature>
<evidence type="ECO:0000256" key="5">
    <source>
        <dbReference type="ARBA" id="ARBA00023136"/>
    </source>
</evidence>
<keyword evidence="7" id="KW-0131">Cell cycle</keyword>
<dbReference type="PATRIC" id="fig|1224748.3.peg.3373"/>
<dbReference type="Pfam" id="PF01943">
    <property type="entry name" value="Polysacc_synt"/>
    <property type="match status" value="1"/>
</dbReference>
<proteinExistence type="predicted"/>
<keyword evidence="4 6" id="KW-1133">Transmembrane helix</keyword>
<evidence type="ECO:0000313" key="7">
    <source>
        <dbReference type="EMBL" id="EKB43781.1"/>
    </source>
</evidence>
<feature type="transmembrane region" description="Helical" evidence="6">
    <location>
        <begin position="225"/>
        <end position="244"/>
    </location>
</feature>
<feature type="transmembrane region" description="Helical" evidence="6">
    <location>
        <begin position="196"/>
        <end position="213"/>
    </location>
</feature>
<keyword evidence="2" id="KW-1003">Cell membrane</keyword>
<feature type="transmembrane region" description="Helical" evidence="6">
    <location>
        <begin position="84"/>
        <end position="104"/>
    </location>
</feature>
<feature type="transmembrane region" description="Helical" evidence="6">
    <location>
        <begin position="487"/>
        <end position="509"/>
    </location>
</feature>
<evidence type="ECO:0000313" key="8">
    <source>
        <dbReference type="Proteomes" id="UP000004738"/>
    </source>
</evidence>
<feature type="transmembrane region" description="Helical" evidence="6">
    <location>
        <begin position="445"/>
        <end position="466"/>
    </location>
</feature>
<dbReference type="PANTHER" id="PTHR30250">
    <property type="entry name" value="PST FAMILY PREDICTED COLANIC ACID TRANSPORTER"/>
    <property type="match status" value="1"/>
</dbReference>
<reference evidence="7 8" key="1">
    <citation type="journal article" date="2012" name="J. Bacteriol.">
        <title>Draft Genome Sequence of Bacillus isronensis Strain B3W22, Isolated from the Upper Atmosphere.</title>
        <authorList>
            <person name="Shivaji S."/>
            <person name="Ara S."/>
            <person name="Singh S.K."/>
            <person name="Bandi S."/>
            <person name="Singh A."/>
            <person name="Pinnaka A.K."/>
        </authorList>
    </citation>
    <scope>NUCLEOTIDE SEQUENCE [LARGE SCALE GENOMIC DNA]</scope>
    <source>
        <strain evidence="7 8">B3W22</strain>
    </source>
</reference>
<evidence type="ECO:0000256" key="3">
    <source>
        <dbReference type="ARBA" id="ARBA00022692"/>
    </source>
</evidence>
<comment type="subcellular location">
    <subcellularLocation>
        <location evidence="1">Cell membrane</location>
        <topology evidence="1">Multi-pass membrane protein</topology>
    </subcellularLocation>
</comment>
<dbReference type="CDD" id="cd13124">
    <property type="entry name" value="MATE_SpoVB_like"/>
    <property type="match status" value="1"/>
</dbReference>
<name>K1KMQ2_9BACL</name>
<dbReference type="InterPro" id="IPR050833">
    <property type="entry name" value="Poly_Biosynth_Transport"/>
</dbReference>
<protein>
    <submittedName>
        <fullName evidence="7">Putative cell division protein ytgP</fullName>
    </submittedName>
</protein>
<comment type="caution">
    <text evidence="7">The sequence shown here is derived from an EMBL/GenBank/DDBJ whole genome shotgun (WGS) entry which is preliminary data.</text>
</comment>
<keyword evidence="7" id="KW-0132">Cell division</keyword>
<keyword evidence="5 6" id="KW-0472">Membrane</keyword>
<feature type="transmembrane region" description="Helical" evidence="6">
    <location>
        <begin position="421"/>
        <end position="439"/>
    </location>
</feature>
<gene>
    <name evidence="7" type="primary">ytgP_2</name>
    <name evidence="7" type="ORF">B857_03410</name>
</gene>
<dbReference type="InterPro" id="IPR024923">
    <property type="entry name" value="PG_synth_SpoVB"/>
</dbReference>
<feature type="transmembrane region" description="Helical" evidence="6">
    <location>
        <begin position="124"/>
        <end position="143"/>
    </location>
</feature>
<dbReference type="EMBL" id="AMCK01000024">
    <property type="protein sequence ID" value="EKB43781.1"/>
    <property type="molecule type" value="Genomic_DNA"/>
</dbReference>
<evidence type="ECO:0000256" key="6">
    <source>
        <dbReference type="SAM" id="Phobius"/>
    </source>
</evidence>
<dbReference type="Proteomes" id="UP000004738">
    <property type="component" value="Unassembled WGS sequence"/>
</dbReference>
<dbReference type="AlphaFoldDB" id="K1KMQ2"/>
<feature type="transmembrane region" description="Helical" evidence="6">
    <location>
        <begin position="359"/>
        <end position="377"/>
    </location>
</feature>
<accession>K1KMQ2</accession>
<keyword evidence="8" id="KW-1185">Reference proteome</keyword>